<reference evidence="3" key="1">
    <citation type="journal article" date="2023" name="Mol. Phylogenet. Evol.">
        <title>Genome-scale phylogeny and comparative genomics of the fungal order Sordariales.</title>
        <authorList>
            <person name="Hensen N."/>
            <person name="Bonometti L."/>
            <person name="Westerberg I."/>
            <person name="Brannstrom I.O."/>
            <person name="Guillou S."/>
            <person name="Cros-Aarteil S."/>
            <person name="Calhoun S."/>
            <person name="Haridas S."/>
            <person name="Kuo A."/>
            <person name="Mondo S."/>
            <person name="Pangilinan J."/>
            <person name="Riley R."/>
            <person name="LaButti K."/>
            <person name="Andreopoulos B."/>
            <person name="Lipzen A."/>
            <person name="Chen C."/>
            <person name="Yan M."/>
            <person name="Daum C."/>
            <person name="Ng V."/>
            <person name="Clum A."/>
            <person name="Steindorff A."/>
            <person name="Ohm R.A."/>
            <person name="Martin F."/>
            <person name="Silar P."/>
            <person name="Natvig D.O."/>
            <person name="Lalanne C."/>
            <person name="Gautier V."/>
            <person name="Ament-Velasquez S.L."/>
            <person name="Kruys A."/>
            <person name="Hutchinson M.I."/>
            <person name="Powell A.J."/>
            <person name="Barry K."/>
            <person name="Miller A.N."/>
            <person name="Grigoriev I.V."/>
            <person name="Debuchy R."/>
            <person name="Gladieux P."/>
            <person name="Hiltunen Thoren M."/>
            <person name="Johannesson H."/>
        </authorList>
    </citation>
    <scope>NUCLEOTIDE SEQUENCE [LARGE SCALE GENOMIC DNA]</scope>
    <source>
        <strain evidence="3">CBS 284.82</strain>
    </source>
</reference>
<organism evidence="2 3">
    <name type="scientific">Parachaetomium inaequale</name>
    <dbReference type="NCBI Taxonomy" id="2588326"/>
    <lineage>
        <taxon>Eukaryota</taxon>
        <taxon>Fungi</taxon>
        <taxon>Dikarya</taxon>
        <taxon>Ascomycota</taxon>
        <taxon>Pezizomycotina</taxon>
        <taxon>Sordariomycetes</taxon>
        <taxon>Sordariomycetidae</taxon>
        <taxon>Sordariales</taxon>
        <taxon>Chaetomiaceae</taxon>
        <taxon>Parachaetomium</taxon>
    </lineage>
</organism>
<dbReference type="AlphaFoldDB" id="A0AAN6PRK9"/>
<accession>A0AAN6PRK9</accession>
<protein>
    <submittedName>
        <fullName evidence="2">Uncharacterized protein</fullName>
    </submittedName>
</protein>
<name>A0AAN6PRK9_9PEZI</name>
<sequence length="99" mass="10769">MKQVEAPGGGGGGRRPGGDNNEERKKHKNNNVSLGGYTVDGDSFDEEFVLQPEKAQHRLGCVKRLLAGNPAPSSPEQETGVKLRVSGLKWIRERSSRLT</sequence>
<evidence type="ECO:0000256" key="1">
    <source>
        <dbReference type="SAM" id="MobiDB-lite"/>
    </source>
</evidence>
<evidence type="ECO:0000313" key="2">
    <source>
        <dbReference type="EMBL" id="KAK4043330.1"/>
    </source>
</evidence>
<dbReference type="EMBL" id="MU854329">
    <property type="protein sequence ID" value="KAK4043330.1"/>
    <property type="molecule type" value="Genomic_DNA"/>
</dbReference>
<feature type="region of interest" description="Disordered" evidence="1">
    <location>
        <begin position="1"/>
        <end position="38"/>
    </location>
</feature>
<gene>
    <name evidence="2" type="ORF">C8A01DRAFT_32654</name>
</gene>
<keyword evidence="3" id="KW-1185">Reference proteome</keyword>
<proteinExistence type="predicted"/>
<comment type="caution">
    <text evidence="2">The sequence shown here is derived from an EMBL/GenBank/DDBJ whole genome shotgun (WGS) entry which is preliminary data.</text>
</comment>
<dbReference type="Proteomes" id="UP001303115">
    <property type="component" value="Unassembled WGS sequence"/>
</dbReference>
<evidence type="ECO:0000313" key="3">
    <source>
        <dbReference type="Proteomes" id="UP001303115"/>
    </source>
</evidence>